<feature type="compositionally biased region" description="Basic and acidic residues" evidence="11">
    <location>
        <begin position="1264"/>
        <end position="1280"/>
    </location>
</feature>
<keyword evidence="3" id="KW-0808">Transferase</keyword>
<feature type="compositionally biased region" description="Polar residues" evidence="11">
    <location>
        <begin position="1295"/>
        <end position="1320"/>
    </location>
</feature>
<dbReference type="FunFam" id="3.10.10.10:FF:000003">
    <property type="entry name" value="Retrovirus-related Pol polyprotein from transposon 297-like Protein"/>
    <property type="match status" value="1"/>
</dbReference>
<dbReference type="Pfam" id="PF00665">
    <property type="entry name" value="rve"/>
    <property type="match status" value="1"/>
</dbReference>
<dbReference type="InterPro" id="IPR012337">
    <property type="entry name" value="RNaseH-like_sf"/>
</dbReference>
<dbReference type="Pfam" id="PF17921">
    <property type="entry name" value="Integrase_H2C2"/>
    <property type="match status" value="1"/>
</dbReference>
<dbReference type="InterPro" id="IPR043128">
    <property type="entry name" value="Rev_trsase/Diguanyl_cyclase"/>
</dbReference>
<keyword evidence="8" id="KW-0238">DNA-binding</keyword>
<dbReference type="GO" id="GO:0015074">
    <property type="term" value="P:DNA integration"/>
    <property type="evidence" value="ECO:0007669"/>
    <property type="project" value="InterPro"/>
</dbReference>
<name>A0A147BIE4_IXORI</name>
<keyword evidence="10" id="KW-0479">Metal-binding</keyword>
<feature type="domain" description="Reverse transcriptase" evidence="13">
    <location>
        <begin position="479"/>
        <end position="656"/>
    </location>
</feature>
<dbReference type="GO" id="GO:0006508">
    <property type="term" value="P:proteolysis"/>
    <property type="evidence" value="ECO:0007669"/>
    <property type="project" value="UniProtKB-KW"/>
</dbReference>
<dbReference type="InterPro" id="IPR001584">
    <property type="entry name" value="Integrase_cat-core"/>
</dbReference>
<reference evidence="15" key="1">
    <citation type="journal article" date="2018" name="PLoS Negl. Trop. Dis.">
        <title>Sialome diversity of ticks revealed by RNAseq of single tick salivary glands.</title>
        <authorList>
            <person name="Perner J."/>
            <person name="Kropackova S."/>
            <person name="Kopacek P."/>
            <person name="Ribeiro J.M."/>
        </authorList>
    </citation>
    <scope>NUCLEOTIDE SEQUENCE</scope>
    <source>
        <strain evidence="15">Siblings of single egg batch collected in Ceske Budejovice</strain>
        <tissue evidence="15">Salivary glands</tissue>
    </source>
</reference>
<dbReference type="PANTHER" id="PTHR37984">
    <property type="entry name" value="PROTEIN CBG26694"/>
    <property type="match status" value="1"/>
</dbReference>
<evidence type="ECO:0000313" key="15">
    <source>
        <dbReference type="EMBL" id="JAR90563.1"/>
    </source>
</evidence>
<keyword evidence="10" id="KW-0862">Zinc</keyword>
<keyword evidence="3" id="KW-0548">Nucleotidyltransferase</keyword>
<dbReference type="SUPFAM" id="SSF56672">
    <property type="entry name" value="DNA/RNA polymerases"/>
    <property type="match status" value="1"/>
</dbReference>
<dbReference type="Gene3D" id="1.10.340.70">
    <property type="match status" value="1"/>
</dbReference>
<dbReference type="InterPro" id="IPR041577">
    <property type="entry name" value="RT_RNaseH_2"/>
</dbReference>
<dbReference type="Gene3D" id="3.10.10.10">
    <property type="entry name" value="HIV Type 1 Reverse Transcriptase, subunit A, domain 1"/>
    <property type="match status" value="1"/>
</dbReference>
<dbReference type="PROSITE" id="PS50158">
    <property type="entry name" value="ZF_CCHC"/>
    <property type="match status" value="1"/>
</dbReference>
<dbReference type="SMART" id="SM00343">
    <property type="entry name" value="ZnF_C2HC"/>
    <property type="match status" value="2"/>
</dbReference>
<dbReference type="InterPro" id="IPR000477">
    <property type="entry name" value="RT_dom"/>
</dbReference>
<dbReference type="FunFam" id="3.10.20.370:FF:000001">
    <property type="entry name" value="Retrovirus-related Pol polyprotein from transposon 17.6-like protein"/>
    <property type="match status" value="1"/>
</dbReference>
<proteinExistence type="predicted"/>
<dbReference type="EC" id="2.7.7.49" evidence="1"/>
<dbReference type="GO" id="GO:0004519">
    <property type="term" value="F:endonuclease activity"/>
    <property type="evidence" value="ECO:0007669"/>
    <property type="project" value="UniProtKB-KW"/>
</dbReference>
<evidence type="ECO:0000256" key="1">
    <source>
        <dbReference type="ARBA" id="ARBA00012493"/>
    </source>
</evidence>
<dbReference type="CDD" id="cd09274">
    <property type="entry name" value="RNase_HI_RT_Ty3"/>
    <property type="match status" value="1"/>
</dbReference>
<evidence type="ECO:0000256" key="5">
    <source>
        <dbReference type="ARBA" id="ARBA00022750"/>
    </source>
</evidence>
<keyword evidence="6" id="KW-0255">Endonuclease</keyword>
<keyword evidence="10" id="KW-0863">Zinc-finger</keyword>
<feature type="region of interest" description="Disordered" evidence="11">
    <location>
        <begin position="1264"/>
        <end position="1332"/>
    </location>
</feature>
<evidence type="ECO:0000256" key="4">
    <source>
        <dbReference type="ARBA" id="ARBA00022722"/>
    </source>
</evidence>
<evidence type="ECO:0000256" key="3">
    <source>
        <dbReference type="ARBA" id="ARBA00022695"/>
    </source>
</evidence>
<evidence type="ECO:0000256" key="9">
    <source>
        <dbReference type="ARBA" id="ARBA00023268"/>
    </source>
</evidence>
<evidence type="ECO:0000256" key="7">
    <source>
        <dbReference type="ARBA" id="ARBA00022918"/>
    </source>
</evidence>
<dbReference type="Gene3D" id="4.10.60.10">
    <property type="entry name" value="Zinc finger, CCHC-type"/>
    <property type="match status" value="1"/>
</dbReference>
<keyword evidence="7" id="KW-0695">RNA-directed DNA polymerase</keyword>
<keyword evidence="5" id="KW-0064">Aspartyl protease</keyword>
<dbReference type="PANTHER" id="PTHR37984:SF5">
    <property type="entry name" value="PROTEIN NYNRIN-LIKE"/>
    <property type="match status" value="1"/>
</dbReference>
<dbReference type="CDD" id="cd01647">
    <property type="entry name" value="RT_LTR"/>
    <property type="match status" value="1"/>
</dbReference>
<evidence type="ECO:0000256" key="6">
    <source>
        <dbReference type="ARBA" id="ARBA00022759"/>
    </source>
</evidence>
<keyword evidence="6" id="KW-0378">Hydrolase</keyword>
<feature type="domain" description="Integrase catalytic" evidence="14">
    <location>
        <begin position="1021"/>
        <end position="1184"/>
    </location>
</feature>
<evidence type="ECO:0000256" key="2">
    <source>
        <dbReference type="ARBA" id="ARBA00022670"/>
    </source>
</evidence>
<dbReference type="GO" id="GO:0003964">
    <property type="term" value="F:RNA-directed DNA polymerase activity"/>
    <property type="evidence" value="ECO:0007669"/>
    <property type="project" value="UniProtKB-KW"/>
</dbReference>
<keyword evidence="4" id="KW-0540">Nuclease</keyword>
<evidence type="ECO:0000259" key="12">
    <source>
        <dbReference type="PROSITE" id="PS50158"/>
    </source>
</evidence>
<feature type="region of interest" description="Disordered" evidence="11">
    <location>
        <begin position="195"/>
        <end position="229"/>
    </location>
</feature>
<feature type="non-terminal residue" evidence="15">
    <location>
        <position position="1"/>
    </location>
</feature>
<dbReference type="InterPro" id="IPR036397">
    <property type="entry name" value="RNaseH_sf"/>
</dbReference>
<evidence type="ECO:0000256" key="10">
    <source>
        <dbReference type="PROSITE-ProRule" id="PRU00047"/>
    </source>
</evidence>
<dbReference type="Gene3D" id="3.30.70.270">
    <property type="match status" value="2"/>
</dbReference>
<dbReference type="Pfam" id="PF00078">
    <property type="entry name" value="RVT_1"/>
    <property type="match status" value="1"/>
</dbReference>
<dbReference type="SUPFAM" id="SSF57756">
    <property type="entry name" value="Retrovirus zinc finger-like domains"/>
    <property type="match status" value="1"/>
</dbReference>
<dbReference type="SUPFAM" id="SSF53098">
    <property type="entry name" value="Ribonuclease H-like"/>
    <property type="match status" value="1"/>
</dbReference>
<dbReference type="GO" id="GO:0042575">
    <property type="term" value="C:DNA polymerase complex"/>
    <property type="evidence" value="ECO:0007669"/>
    <property type="project" value="UniProtKB-ARBA"/>
</dbReference>
<dbReference type="PROSITE" id="PS50994">
    <property type="entry name" value="INTEGRASE"/>
    <property type="match status" value="1"/>
</dbReference>
<dbReference type="FunFam" id="3.30.420.10:FF:000063">
    <property type="entry name" value="Retrovirus-related Pol polyprotein from transposon 297-like Protein"/>
    <property type="match status" value="1"/>
</dbReference>
<evidence type="ECO:0000259" key="13">
    <source>
        <dbReference type="PROSITE" id="PS50878"/>
    </source>
</evidence>
<dbReference type="InterPro" id="IPR001878">
    <property type="entry name" value="Znf_CCHC"/>
</dbReference>
<dbReference type="GO" id="GO:0004190">
    <property type="term" value="F:aspartic-type endopeptidase activity"/>
    <property type="evidence" value="ECO:0007669"/>
    <property type="project" value="UniProtKB-KW"/>
</dbReference>
<dbReference type="FunFam" id="3.30.70.270:FF:000026">
    <property type="entry name" value="Transposon Ty3-G Gag-Pol polyprotein"/>
    <property type="match status" value="1"/>
</dbReference>
<sequence length="1332" mass="150721">PLIQPPKPFEPGSNPAETWSEWKTAYELYEAACEYTAKPPATRRALLLHVIGPAARKIVDTFVFPAPATGEPPTDTVAAIFAKFDEKYLPYKNVTQAAAVFNSMYQKENQPIDDFIAELQGQSRKCDFGDQHDRLLGDRIIIGIRDTALRERLFREKDLTLEKIMMTCRAAEISKQHVSSLLTTSDRQEATVDNLNRGRQRQENRQQPRKQPQHQQRSNPPQHREAKHQKSCSRCGTTHLPRQCPAYGSTCYACGKFGHFAKLCRQKQRVAPRHVQTLDVEEEATVQDFGLGSLTINDIAEDSPSDWLETVDVSGNPVNFKLDTGSDVNILPEQLVFKWEPHSAIKKTQAKVTTYLGEQLDIENECQFLCTVKNTQSNLKFLLVKGNFKPILGAAACTALNLLHRVRHIEVANKASHPAPDFEEILQEFPEVFKGIGKLPGEYSIHLKPDVKPTVTAPRRVPSALEETVKAELTRMQDNGIIKAVTEPTDWVHPIVIITKKGGNLRICLDPRNLNAAVKRQHYRIPVLEELFARLSGCTVFSVLDAKSAFWQLALDEESSYLCTFATPWGRYRFLRVPFGLSTAPELFQQAIDRIFERQTIVMPYFDDILVASRTQSDHATHLRKVLEIACNNNLKLNKDKLKLGLSTVTYLGHQLTQDGIAPDPEKVKAIQALQPPNDKAELLRFFGMATYLMKFIPNFSTKTQPLRELLKSDVAWHWTREMSNAFNEIKDNLTTAPVLHYFNALRPIVISTDASSYGIGSILLQDGHPVAYASAALTPAQQRYAQIEKELLAVVFACEQFYYYICGRSVVVETDHKPLIGLHQKEFHKISPRLQRLLLRIQRFTVKLVHVPGKHLTVADTLSRAPNPAQTIKTVDEEHGVLVCTLVQASTAKLAEIQASTAADEVLKRVTTYIEHGWPNKISKVHPSVRPFYSRRTELYITDGVVCCGERLVVPEACKKDVLSRLHMTHRGIVACKNLASQSVFWPRINQDIEELISSCEVCQRHQRANQREPLLDRDLPMRPWEKVAMDFFHHGGTTYLLVVDYYSKFVEVKKMSTTTASALIAVLKELYACHGIPSEVVSDQGPPFDSVEYRSFNKEWDIVHNPSSPLFPRSNGQAERTIQTIKATMTKALSEGKDLALVLMTYRATPSNGLPSPAEMLMGRRIRTLIPACPSSLLPHYPHKSFSKQLQARQRAQHKHGDRHALQLPPFQKNQPVWFWHGKSWRKAVVTQVGPAPRRYQVTSADGQNYARNRHHLRMRIDSRELKAKPNQKDDARNPRLTAEDYYPLGSSPIASDSPRQSNARNSPPQAQPRQTRSGRPVKIPSRFLY</sequence>
<evidence type="ECO:0000256" key="8">
    <source>
        <dbReference type="ARBA" id="ARBA00023125"/>
    </source>
</evidence>
<dbReference type="InterPro" id="IPR043502">
    <property type="entry name" value="DNA/RNA_pol_sf"/>
</dbReference>
<dbReference type="GO" id="GO:0008270">
    <property type="term" value="F:zinc ion binding"/>
    <property type="evidence" value="ECO:0007669"/>
    <property type="project" value="UniProtKB-KW"/>
</dbReference>
<dbReference type="GO" id="GO:0003677">
    <property type="term" value="F:DNA binding"/>
    <property type="evidence" value="ECO:0007669"/>
    <property type="project" value="UniProtKB-KW"/>
</dbReference>
<evidence type="ECO:0000259" key="14">
    <source>
        <dbReference type="PROSITE" id="PS50994"/>
    </source>
</evidence>
<keyword evidence="2" id="KW-0645">Protease</keyword>
<dbReference type="InterPro" id="IPR036875">
    <property type="entry name" value="Znf_CCHC_sf"/>
</dbReference>
<dbReference type="FunFam" id="1.10.340.70:FF:000003">
    <property type="entry name" value="Protein CBG25708"/>
    <property type="match status" value="1"/>
</dbReference>
<dbReference type="PROSITE" id="PS50878">
    <property type="entry name" value="RT_POL"/>
    <property type="match status" value="1"/>
</dbReference>
<accession>A0A147BIE4</accession>
<protein>
    <recommendedName>
        <fullName evidence="1">RNA-directed DNA polymerase</fullName>
        <ecNumber evidence="1">2.7.7.49</ecNumber>
    </recommendedName>
</protein>
<dbReference type="InterPro" id="IPR050951">
    <property type="entry name" value="Retrovirus_Pol_polyprotein"/>
</dbReference>
<evidence type="ECO:0000256" key="11">
    <source>
        <dbReference type="SAM" id="MobiDB-lite"/>
    </source>
</evidence>
<keyword evidence="9" id="KW-0511">Multifunctional enzyme</keyword>
<dbReference type="EMBL" id="GEGO01004841">
    <property type="protein sequence ID" value="JAR90563.1"/>
    <property type="molecule type" value="Transcribed_RNA"/>
</dbReference>
<feature type="domain" description="CCHC-type" evidence="12">
    <location>
        <begin position="251"/>
        <end position="266"/>
    </location>
</feature>
<dbReference type="Gene3D" id="3.30.420.10">
    <property type="entry name" value="Ribonuclease H-like superfamily/Ribonuclease H"/>
    <property type="match status" value="1"/>
</dbReference>
<dbReference type="InterPro" id="IPR041588">
    <property type="entry name" value="Integrase_H2C2"/>
</dbReference>
<dbReference type="Pfam" id="PF17919">
    <property type="entry name" value="RT_RNaseH_2"/>
    <property type="match status" value="1"/>
</dbReference>
<organism evidence="15">
    <name type="scientific">Ixodes ricinus</name>
    <name type="common">Common tick</name>
    <name type="synonym">Acarus ricinus</name>
    <dbReference type="NCBI Taxonomy" id="34613"/>
    <lineage>
        <taxon>Eukaryota</taxon>
        <taxon>Metazoa</taxon>
        <taxon>Ecdysozoa</taxon>
        <taxon>Arthropoda</taxon>
        <taxon>Chelicerata</taxon>
        <taxon>Arachnida</taxon>
        <taxon>Acari</taxon>
        <taxon>Parasitiformes</taxon>
        <taxon>Ixodida</taxon>
        <taxon>Ixodoidea</taxon>
        <taxon>Ixodidae</taxon>
        <taxon>Ixodinae</taxon>
        <taxon>Ixodes</taxon>
    </lineage>
</organism>